<organism evidence="3 4">
    <name type="scientific">Nocardioides thalensis</name>
    <dbReference type="NCBI Taxonomy" id="1914755"/>
    <lineage>
        <taxon>Bacteria</taxon>
        <taxon>Bacillati</taxon>
        <taxon>Actinomycetota</taxon>
        <taxon>Actinomycetes</taxon>
        <taxon>Propionibacteriales</taxon>
        <taxon>Nocardioidaceae</taxon>
        <taxon>Nocardioides</taxon>
    </lineage>
</organism>
<evidence type="ECO:0000256" key="1">
    <source>
        <dbReference type="SAM" id="MobiDB-lite"/>
    </source>
</evidence>
<dbReference type="EMBL" id="JACCFP010000001">
    <property type="protein sequence ID" value="NYJ00427.1"/>
    <property type="molecule type" value="Genomic_DNA"/>
</dbReference>
<feature type="region of interest" description="Disordered" evidence="1">
    <location>
        <begin position="404"/>
        <end position="443"/>
    </location>
</feature>
<feature type="compositionally biased region" description="Basic and acidic residues" evidence="1">
    <location>
        <begin position="422"/>
        <end position="443"/>
    </location>
</feature>
<dbReference type="Pfam" id="PF10979">
    <property type="entry name" value="DUF2786"/>
    <property type="match status" value="1"/>
</dbReference>
<protein>
    <submittedName>
        <fullName evidence="3">Putative metallohydrolase (TIGR04338 family)</fullName>
    </submittedName>
</protein>
<keyword evidence="4" id="KW-1185">Reference proteome</keyword>
<sequence length="443" mass="48991">MRDPDQRAVYAAEDQLLAWLDATDPDRPTVTIDGETYAPEVEPRFTDPEAAASYVAKVLGHLREHGKAYDSREQLDVSVRPRNGRTQAHYEPDTLTIAVPPFEVGGQWALRGLVVLHEIAHHLCGERDHGAAFRTTHLRLLEDIGQPVTADLLHLAYAREGLEQLDHRATDDTLAKIAKLLRQAEGTRNEHERDAFLARAQSLATRHSVALAVARAHTARQERRDQPVSEHYRIGERGKRGLARYVRLLVNIAHANDLRCTINSDSTAVTMYGFATDIAVTRALYESLLVQMVSDCERYLASPDRDTTVAWDRKARKYVERPVATITARLAFYEAYGIRIGERLQEARDAAVAAAVQGEESTASGPTGQRGPSGSGSTAIALRQKELDVHDYFADALRRNNIRGTWSGDRRSAMDSAPTAAHEGDRAAQRARLGDEKALGEAG</sequence>
<evidence type="ECO:0000313" key="3">
    <source>
        <dbReference type="EMBL" id="NYJ00427.1"/>
    </source>
</evidence>
<accession>A0A853BZV0</accession>
<feature type="region of interest" description="Disordered" evidence="1">
    <location>
        <begin position="357"/>
        <end position="378"/>
    </location>
</feature>
<feature type="compositionally biased region" description="Polar residues" evidence="1">
    <location>
        <begin position="359"/>
        <end position="378"/>
    </location>
</feature>
<comment type="caution">
    <text evidence="3">The sequence shown here is derived from an EMBL/GenBank/DDBJ whole genome shotgun (WGS) entry which is preliminary data.</text>
</comment>
<dbReference type="RefSeq" id="WP_179667016.1">
    <property type="nucleotide sequence ID" value="NZ_JACCFP010000001.1"/>
</dbReference>
<evidence type="ECO:0000313" key="4">
    <source>
        <dbReference type="Proteomes" id="UP000530424"/>
    </source>
</evidence>
<dbReference type="Proteomes" id="UP000530424">
    <property type="component" value="Unassembled WGS sequence"/>
</dbReference>
<dbReference type="AlphaFoldDB" id="A0A853BZV0"/>
<proteinExistence type="predicted"/>
<name>A0A853BZV0_9ACTN</name>
<dbReference type="InterPro" id="IPR027595">
    <property type="entry name" value="CHP04338"/>
</dbReference>
<reference evidence="3 4" key="1">
    <citation type="submission" date="2020-07" db="EMBL/GenBank/DDBJ databases">
        <title>Sequencing the genomes of 1000 actinobacteria strains.</title>
        <authorList>
            <person name="Klenk H.-P."/>
        </authorList>
    </citation>
    <scope>NUCLEOTIDE SEQUENCE [LARGE SCALE GENOMIC DNA]</scope>
    <source>
        <strain evidence="3 4">DSM 103833</strain>
    </source>
</reference>
<dbReference type="InterPro" id="IPR024498">
    <property type="entry name" value="DUF2786"/>
</dbReference>
<gene>
    <name evidence="3" type="ORF">HNR19_001125</name>
</gene>
<feature type="domain" description="DUF2786" evidence="2">
    <location>
        <begin position="174"/>
        <end position="209"/>
    </location>
</feature>
<keyword evidence="3" id="KW-0378">Hydrolase</keyword>
<dbReference type="NCBIfam" id="TIGR04338">
    <property type="entry name" value="HEXXH_Rv0185"/>
    <property type="match status" value="1"/>
</dbReference>
<dbReference type="GO" id="GO:0016787">
    <property type="term" value="F:hydrolase activity"/>
    <property type="evidence" value="ECO:0007669"/>
    <property type="project" value="UniProtKB-KW"/>
</dbReference>
<evidence type="ECO:0000259" key="2">
    <source>
        <dbReference type="Pfam" id="PF10979"/>
    </source>
</evidence>